<name>A0A834VJF8_9PLEO</name>
<dbReference type="SUPFAM" id="SSF56219">
    <property type="entry name" value="DNase I-like"/>
    <property type="match status" value="1"/>
</dbReference>
<feature type="domain" description="Reverse transcriptase" evidence="2">
    <location>
        <begin position="407"/>
        <end position="663"/>
    </location>
</feature>
<dbReference type="CDD" id="cd01650">
    <property type="entry name" value="RT_nLTR_like"/>
    <property type="match status" value="1"/>
</dbReference>
<dbReference type="InterPro" id="IPR005135">
    <property type="entry name" value="Endo/exonuclease/phosphatase"/>
</dbReference>
<dbReference type="GO" id="GO:0003824">
    <property type="term" value="F:catalytic activity"/>
    <property type="evidence" value="ECO:0007669"/>
    <property type="project" value="InterPro"/>
</dbReference>
<dbReference type="InterPro" id="IPR000477">
    <property type="entry name" value="RT_dom"/>
</dbReference>
<dbReference type="Pfam" id="PF00078">
    <property type="entry name" value="RVT_1"/>
    <property type="match status" value="1"/>
</dbReference>
<proteinExistence type="predicted"/>
<feature type="coiled-coil region" evidence="1">
    <location>
        <begin position="188"/>
        <end position="215"/>
    </location>
</feature>
<gene>
    <name evidence="3" type="ORF">PtrM4_046280</name>
</gene>
<dbReference type="PANTHER" id="PTHR33481">
    <property type="entry name" value="REVERSE TRANSCRIPTASE"/>
    <property type="match status" value="1"/>
</dbReference>
<dbReference type="GeneID" id="90954851"/>
<dbReference type="Proteomes" id="UP000245464">
    <property type="component" value="Chromosome 10"/>
</dbReference>
<reference evidence="3" key="1">
    <citation type="journal article" date="2018" name="BMC Genomics">
        <title>Comparative genomics of the wheat fungal pathogen Pyrenophora tritici-repentis reveals chromosomal variations and genome plasticity.</title>
        <authorList>
            <person name="Moolhuijzen P."/>
            <person name="See P.T."/>
            <person name="Hane J.K."/>
            <person name="Shi G."/>
            <person name="Liu Z."/>
            <person name="Oliver R.P."/>
            <person name="Moffat C.S."/>
        </authorList>
    </citation>
    <scope>NUCLEOTIDE SEQUENCE [LARGE SCALE GENOMIC DNA]</scope>
    <source>
        <strain evidence="3">M4</strain>
    </source>
</reference>
<dbReference type="InterPro" id="IPR043502">
    <property type="entry name" value="DNA/RNA_pol_sf"/>
</dbReference>
<dbReference type="Pfam" id="PF14529">
    <property type="entry name" value="Exo_endo_phos_2"/>
    <property type="match status" value="1"/>
</dbReference>
<dbReference type="KEGG" id="ptrr:90954851"/>
<protein>
    <recommendedName>
        <fullName evidence="2">Reverse transcriptase domain-containing protein</fullName>
    </recommendedName>
</protein>
<dbReference type="AlphaFoldDB" id="A0A834VJF8"/>
<dbReference type="InterPro" id="IPR036691">
    <property type="entry name" value="Endo/exonu/phosph_ase_sf"/>
</dbReference>
<dbReference type="EMBL" id="NQIK02000010">
    <property type="protein sequence ID" value="KAF7565194.1"/>
    <property type="molecule type" value="Genomic_DNA"/>
</dbReference>
<dbReference type="PANTHER" id="PTHR33481:SF1">
    <property type="entry name" value="ENDONUCLEASE_EXONUCLEASE_PHOSPHATASE DOMAIN-CONTAINING PROTEIN-RELATED"/>
    <property type="match status" value="1"/>
</dbReference>
<evidence type="ECO:0000313" key="4">
    <source>
        <dbReference type="Proteomes" id="UP000245464"/>
    </source>
</evidence>
<accession>A0A834VJF8</accession>
<dbReference type="Gene3D" id="3.60.10.10">
    <property type="entry name" value="Endonuclease/exonuclease/phosphatase"/>
    <property type="match status" value="1"/>
</dbReference>
<dbReference type="PROSITE" id="PS50878">
    <property type="entry name" value="RT_POL"/>
    <property type="match status" value="1"/>
</dbReference>
<dbReference type="SUPFAM" id="SSF56672">
    <property type="entry name" value="DNA/RNA polymerases"/>
    <property type="match status" value="1"/>
</dbReference>
<evidence type="ECO:0000313" key="3">
    <source>
        <dbReference type="EMBL" id="KAF7565194.1"/>
    </source>
</evidence>
<keyword evidence="1" id="KW-0175">Coiled coil</keyword>
<evidence type="ECO:0000259" key="2">
    <source>
        <dbReference type="PROSITE" id="PS50878"/>
    </source>
</evidence>
<evidence type="ECO:0000256" key="1">
    <source>
        <dbReference type="SAM" id="Coils"/>
    </source>
</evidence>
<comment type="caution">
    <text evidence="3">The sequence shown here is derived from an EMBL/GenBank/DDBJ whole genome shotgun (WGS) entry which is preliminary data.</text>
</comment>
<sequence>MAITIKGSNFQFNLFNVYNQTNAEGEKTLPRAILNTKLPPSSILVLDSNEHHPLWDPLCPTTSQGAQPFIDWIEEQDLELLNTPGVGTFFRPHLSRETVLDLSLVTPDLASKATDWQTIPETGSDHYGLLFSIQTNADLVENPTNQPRFNTAKANWDTFNKELETAIQNSQTLQDMDQISDPRKADLMDLLLGNNTELEQQLEEIGKAITQAIQTAANKAIPITRLGPKPKAWWNKELTKLRQDTSHYRRIFKEKLETTAIHDAYLEKRDFLRARNTYNKAIKDAKRKHWNEFLEKEDPQSIYKAMAYTKDNKVERIPPIQGETSFDKKCQAFRNTLFPPPPITEAPTFTNYQEKRWDWPALSTTELERACSSQVKSSTPGPDAITQDIITAAYKAQPQTMFKAFSLLFDYGYHPKCWKQATGAVLKKASKPDYSIPKAYRVITLLSCLGKINERITASRLSNLAEITELLHPTQIGGRLKKSAIDAAMLLIDQIQHQKQKGQITSTIFLDVKGAFDHVSHNQFLRTLKKLGLPISLIAWTKSFFSNRSLRLSFDNKTQEFSEIIAGIPQGSPVSPIFFLIYTRDLFPGLQSFNLSYIDDLSLSTSSTSLKKNVKILEQQVRLLSHRGKNLAIMFDIAKTELIHFTAKKERKERSLQLPDNTIVEPKDTIK</sequence>
<organism evidence="3 4">
    <name type="scientific">Pyrenophora tritici-repentis</name>
    <dbReference type="NCBI Taxonomy" id="45151"/>
    <lineage>
        <taxon>Eukaryota</taxon>
        <taxon>Fungi</taxon>
        <taxon>Dikarya</taxon>
        <taxon>Ascomycota</taxon>
        <taxon>Pezizomycotina</taxon>
        <taxon>Dothideomycetes</taxon>
        <taxon>Pleosporomycetidae</taxon>
        <taxon>Pleosporales</taxon>
        <taxon>Pleosporineae</taxon>
        <taxon>Pleosporaceae</taxon>
        <taxon>Pyrenophora</taxon>
    </lineage>
</organism>
<dbReference type="RefSeq" id="XP_065959207.1">
    <property type="nucleotide sequence ID" value="XM_066104643.1"/>
</dbReference>